<evidence type="ECO:0000256" key="1">
    <source>
        <dbReference type="ARBA" id="ARBA00004141"/>
    </source>
</evidence>
<gene>
    <name evidence="11" type="ORF">C8A03DRAFT_29784</name>
</gene>
<feature type="domain" description="ML-like" evidence="10">
    <location>
        <begin position="32"/>
        <end position="175"/>
    </location>
</feature>
<evidence type="ECO:0000256" key="6">
    <source>
        <dbReference type="ARBA" id="ARBA00023136"/>
    </source>
</evidence>
<reference evidence="11" key="1">
    <citation type="journal article" date="2023" name="Mol. Phylogenet. Evol.">
        <title>Genome-scale phylogeny and comparative genomics of the fungal order Sordariales.</title>
        <authorList>
            <person name="Hensen N."/>
            <person name="Bonometti L."/>
            <person name="Westerberg I."/>
            <person name="Brannstrom I.O."/>
            <person name="Guillou S."/>
            <person name="Cros-Aarteil S."/>
            <person name="Calhoun S."/>
            <person name="Haridas S."/>
            <person name="Kuo A."/>
            <person name="Mondo S."/>
            <person name="Pangilinan J."/>
            <person name="Riley R."/>
            <person name="LaButti K."/>
            <person name="Andreopoulos B."/>
            <person name="Lipzen A."/>
            <person name="Chen C."/>
            <person name="Yan M."/>
            <person name="Daum C."/>
            <person name="Ng V."/>
            <person name="Clum A."/>
            <person name="Steindorff A."/>
            <person name="Ohm R.A."/>
            <person name="Martin F."/>
            <person name="Silar P."/>
            <person name="Natvig D.O."/>
            <person name="Lalanne C."/>
            <person name="Gautier V."/>
            <person name="Ament-Velasquez S.L."/>
            <person name="Kruys A."/>
            <person name="Hutchinson M.I."/>
            <person name="Powell A.J."/>
            <person name="Barry K."/>
            <person name="Miller A.N."/>
            <person name="Grigoriev I.V."/>
            <person name="Debuchy R."/>
            <person name="Gladieux P."/>
            <person name="Hiltunen Thoren M."/>
            <person name="Johannesson H."/>
        </authorList>
    </citation>
    <scope>NUCLEOTIDE SEQUENCE</scope>
    <source>
        <strain evidence="11">CBS 532.94</strain>
    </source>
</reference>
<sequence>MAPWECRHPFGLILLCLAFVRTSRALEVKSAPALYTGDFGDCLGGRTSFIVTTFDVAYDATGNKTVVFHFEGTSDIENESLMLHISIDAYGKNRFSLTFDPCSFNITTLCPVKSTVPVTARAVLPVGDQPLGELTSTAFNVPDFEGSAKLQLYANSTKTEIGCFQAILTNGETLSHPEIIAPILGLYTLLATLASFFTAAYGVSVPHMRMHYAHSLPVFVVFETFQTIFFSGALSVNWPPLLTAWWSNFAWSAGLIYNADMFRSISAFAGTTSNTSQIGGPLLTASTRDVSAPQIFDESAAPDALGFLVNGTTFNSSFLNDYAWSGNAVAPGVPLPGNWSGFPGTLSAVNVPITDAFMVGLIWLLIALALVLLAIMGLKFSLEGLARAKRIKEDRLSYFRSHWIGYLGHAMVRGLLTSFFMLMTLAMLQFTIRISVGGVAVATVVFILLVIGFTSLVASGCRARTRDVKAEVQSDSIVVYYTTVLRTFPVILTALGSTLKEHELEVRPLCSMPFFRVLYRDTDLDRQTVHLDQSFVKKFGWLSARYRRTRWWFLAYYVAYLFCRAAFIGGGWQNPHAQIYGLLVVDVLNFCISTILNPFEGARNMAMAVWMLSICKIVTTGISIAFLPEFNLDRTSAAALGAVIIVFQGLTVAALLVLILLSTISSWMSLTRNREEFNPDWLEPVRVRYFMKMEKRARDKRFDEETLESAPPTPHFSVVEVRRKPKIEDEDEDQCGGVGVEHESEQNPDDSAGDDQPSVRGRARHSHASSASNRLSTGSLPRTGRPYRASWSSRDFGDASLSRPDSVLSQRLSGITCVVTDCDASNTSATPSVNPQSSLWSLHTPSASRASSPSPGRLSRESVRRPPTALPEAPEPQE</sequence>
<evidence type="ECO:0000313" key="11">
    <source>
        <dbReference type="EMBL" id="KAK4242040.1"/>
    </source>
</evidence>
<dbReference type="AlphaFoldDB" id="A0AAN7CHB5"/>
<organism evidence="11 12">
    <name type="scientific">Achaetomium macrosporum</name>
    <dbReference type="NCBI Taxonomy" id="79813"/>
    <lineage>
        <taxon>Eukaryota</taxon>
        <taxon>Fungi</taxon>
        <taxon>Dikarya</taxon>
        <taxon>Ascomycota</taxon>
        <taxon>Pezizomycotina</taxon>
        <taxon>Sordariomycetes</taxon>
        <taxon>Sordariomycetidae</taxon>
        <taxon>Sordariales</taxon>
        <taxon>Chaetomiaceae</taxon>
        <taxon>Achaetomium</taxon>
    </lineage>
</organism>
<comment type="subcellular location">
    <subcellularLocation>
        <location evidence="1">Membrane</location>
        <topology evidence="1">Multi-pass membrane protein</topology>
    </subcellularLocation>
</comment>
<feature type="compositionally biased region" description="Low complexity" evidence="7">
    <location>
        <begin position="845"/>
        <end position="857"/>
    </location>
</feature>
<dbReference type="PANTHER" id="PTHR31145">
    <property type="entry name" value="INTEGRAL MEMBRANE PROTEIN (AFU_ORTHOLOGUE AFUA_7G01610)"/>
    <property type="match status" value="1"/>
</dbReference>
<feature type="compositionally biased region" description="Polar residues" evidence="7">
    <location>
        <begin position="823"/>
        <end position="844"/>
    </location>
</feature>
<feature type="region of interest" description="Disordered" evidence="7">
    <location>
        <begin position="701"/>
        <end position="803"/>
    </location>
</feature>
<evidence type="ECO:0000256" key="5">
    <source>
        <dbReference type="ARBA" id="ARBA00022989"/>
    </source>
</evidence>
<dbReference type="Pfam" id="PF14558">
    <property type="entry name" value="TRP_N"/>
    <property type="match status" value="1"/>
</dbReference>
<name>A0AAN7CHB5_9PEZI</name>
<keyword evidence="4 9" id="KW-0732">Signal</keyword>
<keyword evidence="12" id="KW-1185">Reference proteome</keyword>
<feature type="transmembrane region" description="Helical" evidence="8">
    <location>
        <begin position="578"/>
        <end position="596"/>
    </location>
</feature>
<feature type="transmembrane region" description="Helical" evidence="8">
    <location>
        <begin position="551"/>
        <end position="572"/>
    </location>
</feature>
<feature type="transmembrane region" description="Helical" evidence="8">
    <location>
        <begin position="639"/>
        <end position="664"/>
    </location>
</feature>
<dbReference type="InterPro" id="IPR010308">
    <property type="entry name" value="TRP_C"/>
</dbReference>
<dbReference type="Proteomes" id="UP001303760">
    <property type="component" value="Unassembled WGS sequence"/>
</dbReference>
<dbReference type="GO" id="GO:0016020">
    <property type="term" value="C:membrane"/>
    <property type="evidence" value="ECO:0007669"/>
    <property type="project" value="UniProtKB-SubCell"/>
</dbReference>
<evidence type="ECO:0000256" key="7">
    <source>
        <dbReference type="SAM" id="MobiDB-lite"/>
    </source>
</evidence>
<reference evidence="11" key="2">
    <citation type="submission" date="2023-05" db="EMBL/GenBank/DDBJ databases">
        <authorList>
            <consortium name="Lawrence Berkeley National Laboratory"/>
            <person name="Steindorff A."/>
            <person name="Hensen N."/>
            <person name="Bonometti L."/>
            <person name="Westerberg I."/>
            <person name="Brannstrom I.O."/>
            <person name="Guillou S."/>
            <person name="Cros-Aarteil S."/>
            <person name="Calhoun S."/>
            <person name="Haridas S."/>
            <person name="Kuo A."/>
            <person name="Mondo S."/>
            <person name="Pangilinan J."/>
            <person name="Riley R."/>
            <person name="Labutti K."/>
            <person name="Andreopoulos B."/>
            <person name="Lipzen A."/>
            <person name="Chen C."/>
            <person name="Yanf M."/>
            <person name="Daum C."/>
            <person name="Ng V."/>
            <person name="Clum A."/>
            <person name="Ohm R."/>
            <person name="Martin F."/>
            <person name="Silar P."/>
            <person name="Natvig D."/>
            <person name="Lalanne C."/>
            <person name="Gautier V."/>
            <person name="Ament-Velasquez S.L."/>
            <person name="Kruys A."/>
            <person name="Hutchinson M.I."/>
            <person name="Powell A.J."/>
            <person name="Barry K."/>
            <person name="Miller A.N."/>
            <person name="Grigoriev I.V."/>
            <person name="Debuchy R."/>
            <person name="Gladieux P."/>
            <person name="Thoren M.H."/>
            <person name="Johannesson H."/>
        </authorList>
    </citation>
    <scope>NUCLEOTIDE SEQUENCE</scope>
    <source>
        <strain evidence="11">CBS 532.94</strain>
    </source>
</reference>
<protein>
    <recommendedName>
        <fullName evidence="10">ML-like domain-containing protein</fullName>
    </recommendedName>
</protein>
<dbReference type="GO" id="GO:0009272">
    <property type="term" value="P:fungal-type cell wall biogenesis"/>
    <property type="evidence" value="ECO:0007669"/>
    <property type="project" value="TreeGrafter"/>
</dbReference>
<evidence type="ECO:0000256" key="2">
    <source>
        <dbReference type="ARBA" id="ARBA00010642"/>
    </source>
</evidence>
<feature type="transmembrane region" description="Helical" evidence="8">
    <location>
        <begin position="179"/>
        <end position="204"/>
    </location>
</feature>
<feature type="transmembrane region" description="Helical" evidence="8">
    <location>
        <begin position="356"/>
        <end position="382"/>
    </location>
</feature>
<dbReference type="InterPro" id="IPR040241">
    <property type="entry name" value="TRP_Flc/Pkd2-like"/>
</dbReference>
<accession>A0AAN7CHB5</accession>
<comment type="similarity">
    <text evidence="2">Belongs to the transient receptor potential (TRP) ion channel family.</text>
</comment>
<evidence type="ECO:0000313" key="12">
    <source>
        <dbReference type="Proteomes" id="UP001303760"/>
    </source>
</evidence>
<keyword evidence="3 8" id="KW-0812">Transmembrane</keyword>
<feature type="region of interest" description="Disordered" evidence="7">
    <location>
        <begin position="823"/>
        <end position="878"/>
    </location>
</feature>
<evidence type="ECO:0000259" key="10">
    <source>
        <dbReference type="SMART" id="SM01320"/>
    </source>
</evidence>
<feature type="transmembrane region" description="Helical" evidence="8">
    <location>
        <begin position="403"/>
        <end position="428"/>
    </location>
</feature>
<feature type="chain" id="PRO_5042910322" description="ML-like domain-containing protein" evidence="9">
    <location>
        <begin position="26"/>
        <end position="878"/>
    </location>
</feature>
<evidence type="ECO:0000256" key="9">
    <source>
        <dbReference type="SAM" id="SignalP"/>
    </source>
</evidence>
<evidence type="ECO:0000256" key="8">
    <source>
        <dbReference type="SAM" id="Phobius"/>
    </source>
</evidence>
<dbReference type="SMART" id="SM01320">
    <property type="entry name" value="TRP_N"/>
    <property type="match status" value="1"/>
</dbReference>
<feature type="transmembrane region" description="Helical" evidence="8">
    <location>
        <begin position="216"/>
        <end position="238"/>
    </location>
</feature>
<keyword evidence="5 8" id="KW-1133">Transmembrane helix</keyword>
<comment type="caution">
    <text evidence="11">The sequence shown here is derived from an EMBL/GenBank/DDBJ whole genome shotgun (WGS) entry which is preliminary data.</text>
</comment>
<dbReference type="PANTHER" id="PTHR31145:SF7">
    <property type="entry name" value="TRP-LIKE ION CHANNEL"/>
    <property type="match status" value="1"/>
</dbReference>
<feature type="transmembrane region" description="Helical" evidence="8">
    <location>
        <begin position="434"/>
        <end position="458"/>
    </location>
</feature>
<keyword evidence="6 8" id="KW-0472">Membrane</keyword>
<feature type="signal peptide" evidence="9">
    <location>
        <begin position="1"/>
        <end position="25"/>
    </location>
</feature>
<dbReference type="EMBL" id="MU860013">
    <property type="protein sequence ID" value="KAK4242040.1"/>
    <property type="molecule type" value="Genomic_DNA"/>
</dbReference>
<dbReference type="InterPro" id="IPR032800">
    <property type="entry name" value="TRP_N"/>
</dbReference>
<evidence type="ECO:0000256" key="4">
    <source>
        <dbReference type="ARBA" id="ARBA00022729"/>
    </source>
</evidence>
<evidence type="ECO:0000256" key="3">
    <source>
        <dbReference type="ARBA" id="ARBA00022692"/>
    </source>
</evidence>
<feature type="transmembrane region" description="Helical" evidence="8">
    <location>
        <begin position="608"/>
        <end position="627"/>
    </location>
</feature>
<dbReference type="GO" id="GO:0055085">
    <property type="term" value="P:transmembrane transport"/>
    <property type="evidence" value="ECO:0007669"/>
    <property type="project" value="TreeGrafter"/>
</dbReference>
<proteinExistence type="inferred from homology"/>
<dbReference type="Pfam" id="PF06011">
    <property type="entry name" value="TRP"/>
    <property type="match status" value="1"/>
</dbReference>